<dbReference type="InterPro" id="IPR015943">
    <property type="entry name" value="WD40/YVTN_repeat-like_dom_sf"/>
</dbReference>
<evidence type="ECO:0000256" key="2">
    <source>
        <dbReference type="SAM" id="Coils"/>
    </source>
</evidence>
<dbReference type="SUPFAM" id="SSF50978">
    <property type="entry name" value="WD40 repeat-like"/>
    <property type="match status" value="1"/>
</dbReference>
<dbReference type="AlphaFoldDB" id="A0A0S4JN43"/>
<organism evidence="4 5">
    <name type="scientific">Bodo saltans</name>
    <name type="common">Flagellated protozoan</name>
    <dbReference type="NCBI Taxonomy" id="75058"/>
    <lineage>
        <taxon>Eukaryota</taxon>
        <taxon>Discoba</taxon>
        <taxon>Euglenozoa</taxon>
        <taxon>Kinetoplastea</taxon>
        <taxon>Metakinetoplastina</taxon>
        <taxon>Eubodonida</taxon>
        <taxon>Bodonidae</taxon>
        <taxon>Bodo</taxon>
    </lineage>
</organism>
<feature type="region of interest" description="Disordered" evidence="3">
    <location>
        <begin position="1159"/>
        <end position="1181"/>
    </location>
</feature>
<protein>
    <submittedName>
        <fullName evidence="4">WD40 repeat-containing protein, putative</fullName>
    </submittedName>
</protein>
<keyword evidence="2" id="KW-0175">Coiled coil</keyword>
<evidence type="ECO:0000256" key="3">
    <source>
        <dbReference type="SAM" id="MobiDB-lite"/>
    </source>
</evidence>
<dbReference type="InterPro" id="IPR036322">
    <property type="entry name" value="WD40_repeat_dom_sf"/>
</dbReference>
<feature type="coiled-coil region" evidence="2">
    <location>
        <begin position="613"/>
        <end position="640"/>
    </location>
</feature>
<sequence length="1181" mass="130111">RAVPTKSCESSTSPRGRKVLPHVSHHSETVTGISVAKQLPFLATCSSDKVLRVFNFATRSVVAQRVYDEEVLSCAIHPSGLFVVITLEFFAKVYALFPDQQQFFKVCDLDVRGCHEVAYSNGGGRLAFAVGNKVQIYDAHKFRHQGSLVGHTVMIKSVSWSNNDGRITTSDMIGTICCWNTSTYLRDGLDASQNSLVIQCARFHEGTGLIAAIGSNKHASSSVFEGEFTIVCSNPHNTQGLVLLRPGIVLPKAMSSRKLHAKLIAFATVSQTLFVGTPTGRILMYSWPPLRNARPYDYIDAHACEVLHLLLSPDERFLFSVGSDNTMFTFHLEQIRGGKYVGASAFNHRMYDELVFGLRSTLDAYSRDAAALKMLTAESREQHAIAMQGVEDAEADALVQLRKEREKEGERLKKRLETLKAEKSVVDKQAIQEGHAVESSYNSAAEALENLYAKLQEETAMRYQQLEFEKDEVTIRFEATVAKKLGQNQRELSELETVRSLREHVLLEEVKAWEQQEKRSTVTVDAVVCQTVVDYEHELIDVEKQHKQSMKRNDELVLRAMLAASVGDREVDRLKKEIGVLQTQLDGRKHTIRDLQQLLERRSKETVELKQGMQAKQEAINVAERKMQQMKHQLTALENLRFVLTHQYETLEGDVQPKDDKIAELETTVVQVEKDLLVADEDRTALRVKNSQLRSDVLGLEDDRLVIRKDSMDASRRLETLLSNLSLAVSSFRDPLQFGVALHKLVTAQQQGGATSPSTSPKKKKAAAQKKPGTGKPLPSALSSKGKESPKKAVSIATTQPRAGDASPAPSLSRAGSLRQLKGSTSDAPASSGVPPPAPSRSTTAVAFEATIDDREVLNKELAAIKERMTLSTVFATSLPKKQQQIMALGNAQMIEDNTTLIHEAKALRIEKTTLQTQLSNHENALRDVRAALHRLAVKNRLLMLTEGPEVEVGMAPPSQQMFSSSYRSVGAASQDERGELVESPVAMAMTTPMLTDAPDAATPATQPKRTKPSSMGRHALPPIASRVLPPTSGAAAPTPLPRSVSAEPPLKTWGGQPLKRKPSSAERAKLEHRAHLEQLLSQLDGDAAKMRDHKRSIHELRGIAQELLRMEEQRLLQELADTTLSASTPVHARHNNTTTGDATNTTSAALVEEPDWVVRHAADGPSADSARPMTPTKPPS</sequence>
<evidence type="ECO:0000313" key="5">
    <source>
        <dbReference type="Proteomes" id="UP000051952"/>
    </source>
</evidence>
<feature type="coiled-coil region" evidence="2">
    <location>
        <begin position="402"/>
        <end position="458"/>
    </location>
</feature>
<dbReference type="PROSITE" id="PS50082">
    <property type="entry name" value="WD_REPEATS_2"/>
    <property type="match status" value="1"/>
</dbReference>
<feature type="region of interest" description="Disordered" evidence="3">
    <location>
        <begin position="996"/>
        <end position="1068"/>
    </location>
</feature>
<dbReference type="Proteomes" id="UP000051952">
    <property type="component" value="Unassembled WGS sequence"/>
</dbReference>
<feature type="compositionally biased region" description="Low complexity" evidence="3">
    <location>
        <begin position="996"/>
        <end position="1008"/>
    </location>
</feature>
<accession>A0A0S4JN43</accession>
<dbReference type="PANTHER" id="PTHR32215:SF0">
    <property type="entry name" value="CILIA- AND FLAGELLA-ASSOCIATED PROTEIN 57"/>
    <property type="match status" value="1"/>
</dbReference>
<dbReference type="InterPro" id="IPR001680">
    <property type="entry name" value="WD40_rpt"/>
</dbReference>
<proteinExistence type="predicted"/>
<name>A0A0S4JN43_BODSA</name>
<evidence type="ECO:0000313" key="4">
    <source>
        <dbReference type="EMBL" id="CUG91321.1"/>
    </source>
</evidence>
<feature type="region of interest" description="Disordered" evidence="3">
    <location>
        <begin position="751"/>
        <end position="843"/>
    </location>
</feature>
<dbReference type="Gene3D" id="2.130.10.10">
    <property type="entry name" value="YVTN repeat-like/Quinoprotein amine dehydrogenase"/>
    <property type="match status" value="1"/>
</dbReference>
<reference evidence="5" key="1">
    <citation type="submission" date="2015-09" db="EMBL/GenBank/DDBJ databases">
        <authorList>
            <consortium name="Pathogen Informatics"/>
        </authorList>
    </citation>
    <scope>NUCLEOTIDE SEQUENCE [LARGE SCALE GENOMIC DNA]</scope>
    <source>
        <strain evidence="5">Lake Konstanz</strain>
    </source>
</reference>
<dbReference type="Gene3D" id="1.10.287.1490">
    <property type="match status" value="1"/>
</dbReference>
<keyword evidence="5" id="KW-1185">Reference proteome</keyword>
<feature type="non-terminal residue" evidence="4">
    <location>
        <position position="1"/>
    </location>
</feature>
<feature type="coiled-coil region" evidence="2">
    <location>
        <begin position="905"/>
        <end position="932"/>
    </location>
</feature>
<dbReference type="InterPro" id="IPR052993">
    <property type="entry name" value="CFA-57"/>
</dbReference>
<keyword evidence="1" id="KW-0853">WD repeat</keyword>
<dbReference type="Pfam" id="PF00400">
    <property type="entry name" value="WD40"/>
    <property type="match status" value="1"/>
</dbReference>
<gene>
    <name evidence="4" type="ORF">BSAL_31305</name>
</gene>
<dbReference type="SMART" id="SM00320">
    <property type="entry name" value="WD40"/>
    <property type="match status" value="4"/>
</dbReference>
<dbReference type="VEuPathDB" id="TriTrypDB:BSAL_31305"/>
<dbReference type="PANTHER" id="PTHR32215">
    <property type="entry name" value="CILIA- AND FLAGELLA-ASSOCIATED PROTEIN 57"/>
    <property type="match status" value="1"/>
</dbReference>
<dbReference type="EMBL" id="CYKH01001905">
    <property type="protein sequence ID" value="CUG91321.1"/>
    <property type="molecule type" value="Genomic_DNA"/>
</dbReference>
<evidence type="ECO:0000256" key="1">
    <source>
        <dbReference type="PROSITE-ProRule" id="PRU00221"/>
    </source>
</evidence>
<dbReference type="OrthoDB" id="10251741at2759"/>
<feature type="repeat" description="WD" evidence="1">
    <location>
        <begin position="23"/>
        <end position="64"/>
    </location>
</feature>